<protein>
    <submittedName>
        <fullName evidence="8">2OG-Fe(II) oxygenase</fullName>
    </submittedName>
</protein>
<dbReference type="Pfam" id="PF13640">
    <property type="entry name" value="2OG-FeII_Oxy_3"/>
    <property type="match status" value="1"/>
</dbReference>
<comment type="cofactor">
    <cofactor evidence="1">
        <name>L-ascorbate</name>
        <dbReference type="ChEBI" id="CHEBI:38290"/>
    </cofactor>
</comment>
<dbReference type="PANTHER" id="PTHR12907:SF26">
    <property type="entry name" value="HIF PROLYL HYDROXYLASE, ISOFORM C"/>
    <property type="match status" value="1"/>
</dbReference>
<reference evidence="8 9" key="1">
    <citation type="submission" date="2019-08" db="EMBL/GenBank/DDBJ databases">
        <title>Parahaliea maris sp. nov., isolated from the surface seawater.</title>
        <authorList>
            <person name="Liu Y."/>
        </authorList>
    </citation>
    <scope>NUCLEOTIDE SEQUENCE [LARGE SCALE GENOMIC DNA]</scope>
    <source>
        <strain evidence="8 9">HSLHS9</strain>
    </source>
</reference>
<keyword evidence="5" id="KW-0560">Oxidoreductase</keyword>
<keyword evidence="6" id="KW-0408">Iron</keyword>
<dbReference type="SMART" id="SM00702">
    <property type="entry name" value="P4Hc"/>
    <property type="match status" value="1"/>
</dbReference>
<dbReference type="InterPro" id="IPR044862">
    <property type="entry name" value="Pro_4_hyd_alph_FE2OG_OXY"/>
</dbReference>
<dbReference type="Gene3D" id="2.60.120.620">
    <property type="entry name" value="q2cbj1_9rhob like domain"/>
    <property type="match status" value="1"/>
</dbReference>
<sequence length="223" mass="25074">MTAPDILAFSPDSGDDELLFQHIARDLRERGYAICPGALPLSLSEALLGHLDTMPGSRFARAGVGREGEHTHNRFVRSDEICWITGESPAGQAWLDWSARLQQFLNRQLLLGLFSFESHFAHYGPGDFYRKHLDAFRGETNRVLSLVAYLNRGWQPDDGGELLMYLDESGEQTLKVVPALGTLVVFLSEEFPHEVLPAQRDRHSIAGWFRVNTSTAERVDPPR</sequence>
<evidence type="ECO:0000256" key="5">
    <source>
        <dbReference type="ARBA" id="ARBA00023002"/>
    </source>
</evidence>
<keyword evidence="2" id="KW-0479">Metal-binding</keyword>
<evidence type="ECO:0000259" key="7">
    <source>
        <dbReference type="PROSITE" id="PS51471"/>
    </source>
</evidence>
<gene>
    <name evidence="8" type="ORF">FV139_18925</name>
</gene>
<evidence type="ECO:0000313" key="8">
    <source>
        <dbReference type="EMBL" id="TXS89809.1"/>
    </source>
</evidence>
<dbReference type="GO" id="GO:0008198">
    <property type="term" value="F:ferrous iron binding"/>
    <property type="evidence" value="ECO:0007669"/>
    <property type="project" value="TreeGrafter"/>
</dbReference>
<feature type="domain" description="Fe2OG dioxygenase" evidence="7">
    <location>
        <begin position="109"/>
        <end position="211"/>
    </location>
</feature>
<dbReference type="EMBL" id="VRZA01000009">
    <property type="protein sequence ID" value="TXS89809.1"/>
    <property type="molecule type" value="Genomic_DNA"/>
</dbReference>
<dbReference type="InterPro" id="IPR006620">
    <property type="entry name" value="Pro_4_hyd_alph"/>
</dbReference>
<dbReference type="AlphaFoldDB" id="A0A5C8ZQ18"/>
<evidence type="ECO:0000256" key="6">
    <source>
        <dbReference type="ARBA" id="ARBA00023004"/>
    </source>
</evidence>
<evidence type="ECO:0000256" key="2">
    <source>
        <dbReference type="ARBA" id="ARBA00022723"/>
    </source>
</evidence>
<dbReference type="InterPro" id="IPR051559">
    <property type="entry name" value="HIF_prolyl_hydroxylases"/>
</dbReference>
<keyword evidence="9" id="KW-1185">Reference proteome</keyword>
<proteinExistence type="predicted"/>
<evidence type="ECO:0000256" key="1">
    <source>
        <dbReference type="ARBA" id="ARBA00001961"/>
    </source>
</evidence>
<dbReference type="InterPro" id="IPR005123">
    <property type="entry name" value="Oxoglu/Fe-dep_dioxygenase_dom"/>
</dbReference>
<accession>A0A5C8ZQ18</accession>
<keyword evidence="4" id="KW-0223">Dioxygenase</keyword>
<evidence type="ECO:0000313" key="9">
    <source>
        <dbReference type="Proteomes" id="UP000321039"/>
    </source>
</evidence>
<organism evidence="8 9">
    <name type="scientific">Parahaliea maris</name>
    <dbReference type="NCBI Taxonomy" id="2716870"/>
    <lineage>
        <taxon>Bacteria</taxon>
        <taxon>Pseudomonadati</taxon>
        <taxon>Pseudomonadota</taxon>
        <taxon>Gammaproteobacteria</taxon>
        <taxon>Cellvibrionales</taxon>
        <taxon>Halieaceae</taxon>
        <taxon>Parahaliea</taxon>
    </lineage>
</organism>
<name>A0A5C8ZQ18_9GAMM</name>
<keyword evidence="3" id="KW-0847">Vitamin C</keyword>
<dbReference type="Proteomes" id="UP000321039">
    <property type="component" value="Unassembled WGS sequence"/>
</dbReference>
<evidence type="ECO:0000256" key="4">
    <source>
        <dbReference type="ARBA" id="ARBA00022964"/>
    </source>
</evidence>
<evidence type="ECO:0000256" key="3">
    <source>
        <dbReference type="ARBA" id="ARBA00022896"/>
    </source>
</evidence>
<comment type="caution">
    <text evidence="8">The sequence shown here is derived from an EMBL/GenBank/DDBJ whole genome shotgun (WGS) entry which is preliminary data.</text>
</comment>
<dbReference type="GO" id="GO:0031418">
    <property type="term" value="F:L-ascorbic acid binding"/>
    <property type="evidence" value="ECO:0007669"/>
    <property type="project" value="UniProtKB-KW"/>
</dbReference>
<dbReference type="PROSITE" id="PS51471">
    <property type="entry name" value="FE2OG_OXY"/>
    <property type="match status" value="1"/>
</dbReference>
<dbReference type="RefSeq" id="WP_148070060.1">
    <property type="nucleotide sequence ID" value="NZ_VRZA01000009.1"/>
</dbReference>
<dbReference type="GO" id="GO:0071456">
    <property type="term" value="P:cellular response to hypoxia"/>
    <property type="evidence" value="ECO:0007669"/>
    <property type="project" value="TreeGrafter"/>
</dbReference>
<dbReference type="GO" id="GO:0031543">
    <property type="term" value="F:peptidyl-proline dioxygenase activity"/>
    <property type="evidence" value="ECO:0007669"/>
    <property type="project" value="TreeGrafter"/>
</dbReference>
<dbReference type="PANTHER" id="PTHR12907">
    <property type="entry name" value="EGL NINE HOMOLOG-RELATED"/>
    <property type="match status" value="1"/>
</dbReference>